<keyword evidence="2 4" id="KW-0862">Zinc</keyword>
<dbReference type="CDD" id="cd08236">
    <property type="entry name" value="sugar_DH"/>
    <property type="match status" value="1"/>
</dbReference>
<sequence>MKAARLYGKQDLRLEEVPMPEVKPGEVLIKVKAVGICGSDLSRYTKLGPKFPEKGPLVWGHEFSGEVAEVGEGVTSYKAGDHVTACPALPCFECEYCKKGEYARCMTLEVIGAVRDGAFAEYIALPERNLVPLPKSVSFEQAALIEPTCVCFHGLYKLNMQPGDDVAVMGCGPIGLLAIQSAKVFGAKRIIAIDIMEEKLEWAKACGATDVVLSKIDDYDSARNGVLDVTNGRGVDVVIESGGTPVTSAQVLGLGCKGAKVLYLGIPYGDITIPREYFEKIGRSELTIYGAWNAIQQGFPGKPWTSVVAFLEKGMLDFSPIITHRYPLDEIEEVFKANYERKTLFGKILFFPEGVEK</sequence>
<comment type="similarity">
    <text evidence="4">Belongs to the zinc-containing alcohol dehydrogenase family.</text>
</comment>
<gene>
    <name evidence="6" type="ORF">DW687_02070</name>
</gene>
<dbReference type="Gene3D" id="3.90.180.10">
    <property type="entry name" value="Medium-chain alcohol dehydrogenases, catalytic domain"/>
    <property type="match status" value="1"/>
</dbReference>
<dbReference type="SMART" id="SM00829">
    <property type="entry name" value="PKS_ER"/>
    <property type="match status" value="1"/>
</dbReference>
<proteinExistence type="inferred from homology"/>
<dbReference type="Pfam" id="PF00107">
    <property type="entry name" value="ADH_zinc_N"/>
    <property type="match status" value="1"/>
</dbReference>
<comment type="cofactor">
    <cofactor evidence="4">
        <name>Zn(2+)</name>
        <dbReference type="ChEBI" id="CHEBI:29105"/>
    </cofactor>
</comment>
<name>A0A3E3E0Q9_9FIRM</name>
<dbReference type="Pfam" id="PF08240">
    <property type="entry name" value="ADH_N"/>
    <property type="match status" value="1"/>
</dbReference>
<evidence type="ECO:0000313" key="6">
    <source>
        <dbReference type="EMBL" id="RGD75132.1"/>
    </source>
</evidence>
<dbReference type="PANTHER" id="PTHR43401">
    <property type="entry name" value="L-THREONINE 3-DEHYDROGENASE"/>
    <property type="match status" value="1"/>
</dbReference>
<dbReference type="InterPro" id="IPR020843">
    <property type="entry name" value="ER"/>
</dbReference>
<dbReference type="GO" id="GO:0016491">
    <property type="term" value="F:oxidoreductase activity"/>
    <property type="evidence" value="ECO:0007669"/>
    <property type="project" value="UniProtKB-KW"/>
</dbReference>
<evidence type="ECO:0000256" key="1">
    <source>
        <dbReference type="ARBA" id="ARBA00022723"/>
    </source>
</evidence>
<evidence type="ECO:0000256" key="3">
    <source>
        <dbReference type="ARBA" id="ARBA00023002"/>
    </source>
</evidence>
<dbReference type="PROSITE" id="PS00059">
    <property type="entry name" value="ADH_ZINC"/>
    <property type="match status" value="1"/>
</dbReference>
<dbReference type="InterPro" id="IPR002328">
    <property type="entry name" value="ADH_Zn_CS"/>
</dbReference>
<dbReference type="EMBL" id="QUSM01000002">
    <property type="protein sequence ID" value="RGD75132.1"/>
    <property type="molecule type" value="Genomic_DNA"/>
</dbReference>
<dbReference type="InterPro" id="IPR036291">
    <property type="entry name" value="NAD(P)-bd_dom_sf"/>
</dbReference>
<evidence type="ECO:0000256" key="4">
    <source>
        <dbReference type="RuleBase" id="RU361277"/>
    </source>
</evidence>
<evidence type="ECO:0000256" key="2">
    <source>
        <dbReference type="ARBA" id="ARBA00022833"/>
    </source>
</evidence>
<reference evidence="6 7" key="1">
    <citation type="submission" date="2018-08" db="EMBL/GenBank/DDBJ databases">
        <title>A genome reference for cultivated species of the human gut microbiota.</title>
        <authorList>
            <person name="Zou Y."/>
            <person name="Xue W."/>
            <person name="Luo G."/>
        </authorList>
    </citation>
    <scope>NUCLEOTIDE SEQUENCE [LARGE SCALE GENOMIC DNA]</scope>
    <source>
        <strain evidence="6 7">AM25-6</strain>
    </source>
</reference>
<dbReference type="InterPro" id="IPR013149">
    <property type="entry name" value="ADH-like_C"/>
</dbReference>
<dbReference type="InterPro" id="IPR013154">
    <property type="entry name" value="ADH-like_N"/>
</dbReference>
<dbReference type="SUPFAM" id="SSF50129">
    <property type="entry name" value="GroES-like"/>
    <property type="match status" value="1"/>
</dbReference>
<dbReference type="RefSeq" id="WP_007050260.1">
    <property type="nucleotide sequence ID" value="NZ_CABKNJ010000001.1"/>
</dbReference>
<dbReference type="GeneID" id="98000575"/>
<keyword evidence="1 4" id="KW-0479">Metal-binding</keyword>
<dbReference type="Proteomes" id="UP000261212">
    <property type="component" value="Unassembled WGS sequence"/>
</dbReference>
<keyword evidence="3" id="KW-0560">Oxidoreductase</keyword>
<dbReference type="PANTHER" id="PTHR43401:SF2">
    <property type="entry name" value="L-THREONINE 3-DEHYDROGENASE"/>
    <property type="match status" value="1"/>
</dbReference>
<dbReference type="InterPro" id="IPR050129">
    <property type="entry name" value="Zn_alcohol_dh"/>
</dbReference>
<evidence type="ECO:0000259" key="5">
    <source>
        <dbReference type="SMART" id="SM00829"/>
    </source>
</evidence>
<organism evidence="6 7">
    <name type="scientific">Anaerofustis stercorihominis</name>
    <dbReference type="NCBI Taxonomy" id="214853"/>
    <lineage>
        <taxon>Bacteria</taxon>
        <taxon>Bacillati</taxon>
        <taxon>Bacillota</taxon>
        <taxon>Clostridia</taxon>
        <taxon>Eubacteriales</taxon>
        <taxon>Eubacteriaceae</taxon>
        <taxon>Anaerofustis</taxon>
    </lineage>
</organism>
<dbReference type="SUPFAM" id="SSF51735">
    <property type="entry name" value="NAD(P)-binding Rossmann-fold domains"/>
    <property type="match status" value="1"/>
</dbReference>
<evidence type="ECO:0000313" key="7">
    <source>
        <dbReference type="Proteomes" id="UP000261212"/>
    </source>
</evidence>
<protein>
    <submittedName>
        <fullName evidence="6">Galactitol-1-phosphate 5-dehydrogenase</fullName>
    </submittedName>
</protein>
<accession>A0A3E3E0Q9</accession>
<dbReference type="GO" id="GO:0008270">
    <property type="term" value="F:zinc ion binding"/>
    <property type="evidence" value="ECO:0007669"/>
    <property type="project" value="InterPro"/>
</dbReference>
<dbReference type="AlphaFoldDB" id="A0A3E3E0Q9"/>
<dbReference type="Gene3D" id="3.40.50.720">
    <property type="entry name" value="NAD(P)-binding Rossmann-like Domain"/>
    <property type="match status" value="1"/>
</dbReference>
<dbReference type="InterPro" id="IPR011032">
    <property type="entry name" value="GroES-like_sf"/>
</dbReference>
<feature type="domain" description="Enoyl reductase (ER)" evidence="5">
    <location>
        <begin position="8"/>
        <end position="350"/>
    </location>
</feature>
<comment type="caution">
    <text evidence="6">The sequence shown here is derived from an EMBL/GenBank/DDBJ whole genome shotgun (WGS) entry which is preliminary data.</text>
</comment>